<dbReference type="Proteomes" id="UP001148838">
    <property type="component" value="Unassembled WGS sequence"/>
</dbReference>
<evidence type="ECO:0000313" key="2">
    <source>
        <dbReference type="Proteomes" id="UP001148838"/>
    </source>
</evidence>
<gene>
    <name evidence="1" type="ORF">ANN_26127</name>
</gene>
<sequence length="239" mass="27819">MRQSVLNMMNLTLIIRRIRLPNLASSTSIIYVLLHNHDVNVTTHVVYKYLTLKRIPVHNNYCVSCNSYFPPQKLLLRRDATNRNTLHNTKFRSLCARKVHERPDLKKITLNFLPFRIFPLYLQRVQSSKMLSKYAKKKYSKRLYYRKLACSPQKKFRHPVGEIELSAAFCYELPTSGKSRPQRIPTSFDVPTSDGSFPKANQTIGLPLLQRIHVPISISECNILSFVRCSFAKCVRTFK</sequence>
<organism evidence="1 2">
    <name type="scientific">Periplaneta americana</name>
    <name type="common">American cockroach</name>
    <name type="synonym">Blatta americana</name>
    <dbReference type="NCBI Taxonomy" id="6978"/>
    <lineage>
        <taxon>Eukaryota</taxon>
        <taxon>Metazoa</taxon>
        <taxon>Ecdysozoa</taxon>
        <taxon>Arthropoda</taxon>
        <taxon>Hexapoda</taxon>
        <taxon>Insecta</taxon>
        <taxon>Pterygota</taxon>
        <taxon>Neoptera</taxon>
        <taxon>Polyneoptera</taxon>
        <taxon>Dictyoptera</taxon>
        <taxon>Blattodea</taxon>
        <taxon>Blattoidea</taxon>
        <taxon>Blattidae</taxon>
        <taxon>Blattinae</taxon>
        <taxon>Periplaneta</taxon>
    </lineage>
</organism>
<reference evidence="1 2" key="1">
    <citation type="journal article" date="2022" name="Allergy">
        <title>Genome assembly and annotation of Periplaneta americana reveal a comprehensive cockroach allergen profile.</title>
        <authorList>
            <person name="Wang L."/>
            <person name="Xiong Q."/>
            <person name="Saelim N."/>
            <person name="Wang L."/>
            <person name="Nong W."/>
            <person name="Wan A.T."/>
            <person name="Shi M."/>
            <person name="Liu X."/>
            <person name="Cao Q."/>
            <person name="Hui J.H.L."/>
            <person name="Sookrung N."/>
            <person name="Leung T.F."/>
            <person name="Tungtrongchitr A."/>
            <person name="Tsui S.K.W."/>
        </authorList>
    </citation>
    <scope>NUCLEOTIDE SEQUENCE [LARGE SCALE GENOMIC DNA]</scope>
    <source>
        <strain evidence="1">PWHHKU_190912</strain>
    </source>
</reference>
<evidence type="ECO:0000313" key="1">
    <source>
        <dbReference type="EMBL" id="KAJ4429126.1"/>
    </source>
</evidence>
<dbReference type="EMBL" id="JAJSOF020000036">
    <property type="protein sequence ID" value="KAJ4429126.1"/>
    <property type="molecule type" value="Genomic_DNA"/>
</dbReference>
<comment type="caution">
    <text evidence="1">The sequence shown here is derived from an EMBL/GenBank/DDBJ whole genome shotgun (WGS) entry which is preliminary data.</text>
</comment>
<keyword evidence="2" id="KW-1185">Reference proteome</keyword>
<proteinExistence type="predicted"/>
<protein>
    <submittedName>
        <fullName evidence="1">Uncharacterized protein</fullName>
    </submittedName>
</protein>
<accession>A0ABQ8S5H4</accession>
<name>A0ABQ8S5H4_PERAM</name>